<accession>A0A0V1GK71</accession>
<evidence type="ECO:0000313" key="1">
    <source>
        <dbReference type="EMBL" id="KRY98646.1"/>
    </source>
</evidence>
<proteinExistence type="predicted"/>
<dbReference type="Proteomes" id="UP000054805">
    <property type="component" value="Unassembled WGS sequence"/>
</dbReference>
<sequence>MQPCPRFAIPDVNNLKAALWPPCTSTATGHDSGMGQVPYLKYSLLLF</sequence>
<dbReference type="EMBL" id="JYDS01001616">
    <property type="protein sequence ID" value="KRY98646.1"/>
    <property type="molecule type" value="Genomic_DNA"/>
</dbReference>
<reference evidence="1 2" key="1">
    <citation type="submission" date="2015-01" db="EMBL/GenBank/DDBJ databases">
        <title>Evolution of Trichinella species and genotypes.</title>
        <authorList>
            <person name="Korhonen P.K."/>
            <person name="Edoardo P."/>
            <person name="Giuseppe L.R."/>
            <person name="Gasser R.B."/>
        </authorList>
    </citation>
    <scope>NUCLEOTIDE SEQUENCE [LARGE SCALE GENOMIC DNA]</scope>
    <source>
        <strain evidence="1">ISS588</strain>
    </source>
</reference>
<protein>
    <submittedName>
        <fullName evidence="1">Uncharacterized protein</fullName>
    </submittedName>
</protein>
<keyword evidence="2" id="KW-1185">Reference proteome</keyword>
<evidence type="ECO:0000313" key="2">
    <source>
        <dbReference type="Proteomes" id="UP000054805"/>
    </source>
</evidence>
<dbReference type="AlphaFoldDB" id="A0A0V1GK71"/>
<name>A0A0V1GK71_TRIPS</name>
<organism evidence="1 2">
    <name type="scientific">Trichinella pseudospiralis</name>
    <name type="common">Parasitic roundworm</name>
    <dbReference type="NCBI Taxonomy" id="6337"/>
    <lineage>
        <taxon>Eukaryota</taxon>
        <taxon>Metazoa</taxon>
        <taxon>Ecdysozoa</taxon>
        <taxon>Nematoda</taxon>
        <taxon>Enoplea</taxon>
        <taxon>Dorylaimia</taxon>
        <taxon>Trichinellida</taxon>
        <taxon>Trichinellidae</taxon>
        <taxon>Trichinella</taxon>
    </lineage>
</organism>
<comment type="caution">
    <text evidence="1">The sequence shown here is derived from an EMBL/GenBank/DDBJ whole genome shotgun (WGS) entry which is preliminary data.</text>
</comment>
<gene>
    <name evidence="1" type="ORF">T4B_5200</name>
</gene>